<sequence>KFCSSLKWARTQVGVGKVRTRKPTAWNAYVRERMQEVNKDLRPGETYTLINFMRAYKSNLREGFQKLTPERREELRNSLVQVQAARVRTIRANPRAVAKNVDSTFKEMTKHWLALCNNFGVEGMFIATRSSVEDTWNPHAFCTPKAASFCKRVLQREPETLALQVESWSVNAASKLNRSMIYNRSRTMILDGLNAILAEINPTRRKIGRMNYTNYEKKIVEAFGVELVG</sequence>
<feature type="non-terminal residue" evidence="1">
    <location>
        <position position="229"/>
    </location>
</feature>
<reference evidence="1 2" key="1">
    <citation type="journal article" date="2019" name="Nat. Ecol. Evol.">
        <title>Megaphylogeny resolves global patterns of mushroom evolution.</title>
        <authorList>
            <person name="Varga T."/>
            <person name="Krizsan K."/>
            <person name="Foldi C."/>
            <person name="Dima B."/>
            <person name="Sanchez-Garcia M."/>
            <person name="Sanchez-Ramirez S."/>
            <person name="Szollosi G.J."/>
            <person name="Szarkandi J.G."/>
            <person name="Papp V."/>
            <person name="Albert L."/>
            <person name="Andreopoulos W."/>
            <person name="Angelini C."/>
            <person name="Antonin V."/>
            <person name="Barry K.W."/>
            <person name="Bougher N.L."/>
            <person name="Buchanan P."/>
            <person name="Buyck B."/>
            <person name="Bense V."/>
            <person name="Catcheside P."/>
            <person name="Chovatia M."/>
            <person name="Cooper J."/>
            <person name="Damon W."/>
            <person name="Desjardin D."/>
            <person name="Finy P."/>
            <person name="Geml J."/>
            <person name="Haridas S."/>
            <person name="Hughes K."/>
            <person name="Justo A."/>
            <person name="Karasinski D."/>
            <person name="Kautmanova I."/>
            <person name="Kiss B."/>
            <person name="Kocsube S."/>
            <person name="Kotiranta H."/>
            <person name="LaButti K.M."/>
            <person name="Lechner B.E."/>
            <person name="Liimatainen K."/>
            <person name="Lipzen A."/>
            <person name="Lukacs Z."/>
            <person name="Mihaltcheva S."/>
            <person name="Morgado L.N."/>
            <person name="Niskanen T."/>
            <person name="Noordeloos M.E."/>
            <person name="Ohm R.A."/>
            <person name="Ortiz-Santana B."/>
            <person name="Ovrebo C."/>
            <person name="Racz N."/>
            <person name="Riley R."/>
            <person name="Savchenko A."/>
            <person name="Shiryaev A."/>
            <person name="Soop K."/>
            <person name="Spirin V."/>
            <person name="Szebenyi C."/>
            <person name="Tomsovsky M."/>
            <person name="Tulloss R.E."/>
            <person name="Uehling J."/>
            <person name="Grigoriev I.V."/>
            <person name="Vagvolgyi C."/>
            <person name="Papp T."/>
            <person name="Martin F.M."/>
            <person name="Miettinen O."/>
            <person name="Hibbett D.S."/>
            <person name="Nagy L.G."/>
        </authorList>
    </citation>
    <scope>NUCLEOTIDE SEQUENCE [LARGE SCALE GENOMIC DNA]</scope>
    <source>
        <strain evidence="1 2">NL-1719</strain>
    </source>
</reference>
<dbReference type="EMBL" id="ML209174">
    <property type="protein sequence ID" value="TFK58842.1"/>
    <property type="molecule type" value="Genomic_DNA"/>
</dbReference>
<feature type="non-terminal residue" evidence="1">
    <location>
        <position position="1"/>
    </location>
</feature>
<keyword evidence="2" id="KW-1185">Reference proteome</keyword>
<gene>
    <name evidence="1" type="ORF">BDN72DRAFT_744131</name>
</gene>
<protein>
    <submittedName>
        <fullName evidence="1">Uncharacterized protein</fullName>
    </submittedName>
</protein>
<proteinExistence type="predicted"/>
<dbReference type="Proteomes" id="UP000308600">
    <property type="component" value="Unassembled WGS sequence"/>
</dbReference>
<name>A0ACD2ZZS0_9AGAR</name>
<evidence type="ECO:0000313" key="2">
    <source>
        <dbReference type="Proteomes" id="UP000308600"/>
    </source>
</evidence>
<accession>A0ACD2ZZS0</accession>
<organism evidence="1 2">
    <name type="scientific">Pluteus cervinus</name>
    <dbReference type="NCBI Taxonomy" id="181527"/>
    <lineage>
        <taxon>Eukaryota</taxon>
        <taxon>Fungi</taxon>
        <taxon>Dikarya</taxon>
        <taxon>Basidiomycota</taxon>
        <taxon>Agaricomycotina</taxon>
        <taxon>Agaricomycetes</taxon>
        <taxon>Agaricomycetidae</taxon>
        <taxon>Agaricales</taxon>
        <taxon>Pluteineae</taxon>
        <taxon>Pluteaceae</taxon>
        <taxon>Pluteus</taxon>
    </lineage>
</organism>
<evidence type="ECO:0000313" key="1">
    <source>
        <dbReference type="EMBL" id="TFK58842.1"/>
    </source>
</evidence>